<reference evidence="12" key="1">
    <citation type="submission" date="2016-10" db="EMBL/GenBank/DDBJ databases">
        <authorList>
            <person name="Varghese N."/>
            <person name="Submissions S."/>
        </authorList>
    </citation>
    <scope>NUCLEOTIDE SEQUENCE [LARGE SCALE GENOMIC DNA]</scope>
    <source>
        <strain evidence="12">DSM 18733</strain>
    </source>
</reference>
<organism evidence="11 12">
    <name type="scientific">Olivibacter domesticus</name>
    <name type="common">Pseudosphingobacterium domesticum</name>
    <dbReference type="NCBI Taxonomy" id="407022"/>
    <lineage>
        <taxon>Bacteria</taxon>
        <taxon>Pseudomonadati</taxon>
        <taxon>Bacteroidota</taxon>
        <taxon>Sphingobacteriia</taxon>
        <taxon>Sphingobacteriales</taxon>
        <taxon>Sphingobacteriaceae</taxon>
        <taxon>Olivibacter</taxon>
    </lineage>
</organism>
<evidence type="ECO:0000256" key="5">
    <source>
        <dbReference type="ARBA" id="ARBA00022927"/>
    </source>
</evidence>
<dbReference type="GO" id="GO:0043953">
    <property type="term" value="P:protein transport by the Tat complex"/>
    <property type="evidence" value="ECO:0007669"/>
    <property type="project" value="UniProtKB-UniRule"/>
</dbReference>
<comment type="subcellular location">
    <subcellularLocation>
        <location evidence="1 9">Cell membrane</location>
        <topology evidence="1 9">Single-pass membrane protein</topology>
    </subcellularLocation>
</comment>
<gene>
    <name evidence="9" type="primary">tatA</name>
    <name evidence="11" type="ORF">SAMN05661044_04713</name>
</gene>
<dbReference type="AlphaFoldDB" id="A0A1H7WXB5"/>
<evidence type="ECO:0000313" key="11">
    <source>
        <dbReference type="EMBL" id="SEM26232.1"/>
    </source>
</evidence>
<evidence type="ECO:0000256" key="4">
    <source>
        <dbReference type="ARBA" id="ARBA00022692"/>
    </source>
</evidence>
<dbReference type="STRING" id="407022.SAMN05661044_04713"/>
<proteinExistence type="inferred from homology"/>
<keyword evidence="3 9" id="KW-1003">Cell membrane</keyword>
<dbReference type="InterPro" id="IPR006312">
    <property type="entry name" value="TatA/E"/>
</dbReference>
<keyword evidence="7 9" id="KW-0811">Translocation</keyword>
<evidence type="ECO:0000256" key="9">
    <source>
        <dbReference type="HAMAP-Rule" id="MF_00236"/>
    </source>
</evidence>
<evidence type="ECO:0000256" key="3">
    <source>
        <dbReference type="ARBA" id="ARBA00022475"/>
    </source>
</evidence>
<feature type="compositionally biased region" description="Polar residues" evidence="10">
    <location>
        <begin position="105"/>
        <end position="117"/>
    </location>
</feature>
<evidence type="ECO:0000256" key="1">
    <source>
        <dbReference type="ARBA" id="ARBA00004162"/>
    </source>
</evidence>
<dbReference type="OrthoDB" id="9812812at2"/>
<comment type="similarity">
    <text evidence="9">Belongs to the TatA/E family.</text>
</comment>
<dbReference type="RefSeq" id="WP_093329754.1">
    <property type="nucleotide sequence ID" value="NZ_FOAF01000009.1"/>
</dbReference>
<dbReference type="PANTHER" id="PTHR42982">
    <property type="entry name" value="SEC-INDEPENDENT PROTEIN TRANSLOCASE PROTEIN TATA"/>
    <property type="match status" value="1"/>
</dbReference>
<keyword evidence="4 9" id="KW-0812">Transmembrane</keyword>
<dbReference type="HAMAP" id="MF_00236">
    <property type="entry name" value="TatA_E"/>
    <property type="match status" value="1"/>
</dbReference>
<name>A0A1H7WXB5_OLID1</name>
<feature type="region of interest" description="Disordered" evidence="10">
    <location>
        <begin position="60"/>
        <end position="149"/>
    </location>
</feature>
<keyword evidence="8 9" id="KW-0472">Membrane</keyword>
<comment type="subunit">
    <text evidence="9">Forms a complex with TatC.</text>
</comment>
<sequence length="149" mass="16380">MLNSVLLFLNIGGSEMMLILLVALFMFGGRKLPELARGLGRGIREFKDASDSIKKDINDQINNFGKDLDVSDATSSSTERPRTQAPTEQVDDYSDGGQRQPEYYGSQSNYYGNTSTEVAGPEVADNENKESSTQPDNGSEKEKDTKQNS</sequence>
<dbReference type="EMBL" id="FOAF01000009">
    <property type="protein sequence ID" value="SEM26232.1"/>
    <property type="molecule type" value="Genomic_DNA"/>
</dbReference>
<feature type="transmembrane region" description="Helical" evidence="9">
    <location>
        <begin position="6"/>
        <end position="27"/>
    </location>
</feature>
<evidence type="ECO:0000256" key="8">
    <source>
        <dbReference type="ARBA" id="ARBA00023136"/>
    </source>
</evidence>
<dbReference type="GO" id="GO:0008320">
    <property type="term" value="F:protein transmembrane transporter activity"/>
    <property type="evidence" value="ECO:0007669"/>
    <property type="project" value="UniProtKB-UniRule"/>
</dbReference>
<protein>
    <recommendedName>
        <fullName evidence="9">Sec-independent protein translocase protein TatA</fullName>
    </recommendedName>
</protein>
<dbReference type="InterPro" id="IPR003369">
    <property type="entry name" value="TatA/B/E"/>
</dbReference>
<feature type="compositionally biased region" description="Basic and acidic residues" evidence="10">
    <location>
        <begin position="138"/>
        <end position="149"/>
    </location>
</feature>
<evidence type="ECO:0000256" key="2">
    <source>
        <dbReference type="ARBA" id="ARBA00022448"/>
    </source>
</evidence>
<keyword evidence="5 9" id="KW-0653">Protein transport</keyword>
<evidence type="ECO:0000256" key="6">
    <source>
        <dbReference type="ARBA" id="ARBA00022989"/>
    </source>
</evidence>
<evidence type="ECO:0000256" key="7">
    <source>
        <dbReference type="ARBA" id="ARBA00023010"/>
    </source>
</evidence>
<evidence type="ECO:0000256" key="10">
    <source>
        <dbReference type="SAM" id="MobiDB-lite"/>
    </source>
</evidence>
<dbReference type="Pfam" id="PF02416">
    <property type="entry name" value="TatA_B_E"/>
    <property type="match status" value="1"/>
</dbReference>
<keyword evidence="12" id="KW-1185">Reference proteome</keyword>
<dbReference type="GO" id="GO:0033281">
    <property type="term" value="C:TAT protein transport complex"/>
    <property type="evidence" value="ECO:0007669"/>
    <property type="project" value="UniProtKB-UniRule"/>
</dbReference>
<dbReference type="Proteomes" id="UP000199421">
    <property type="component" value="Unassembled WGS sequence"/>
</dbReference>
<keyword evidence="2 9" id="KW-0813">Transport</keyword>
<keyword evidence="6 9" id="KW-1133">Transmembrane helix</keyword>
<dbReference type="PANTHER" id="PTHR42982:SF1">
    <property type="entry name" value="SEC-INDEPENDENT PROTEIN TRANSLOCASE PROTEIN TATA"/>
    <property type="match status" value="1"/>
</dbReference>
<dbReference type="Gene3D" id="1.20.5.3310">
    <property type="match status" value="1"/>
</dbReference>
<comment type="function">
    <text evidence="9">Part of the twin-arginine translocation (Tat) system that transports large folded proteins containing a characteristic twin-arginine motif in their signal peptide across membranes. TatA could form the protein-conducting channel of the Tat system.</text>
</comment>
<evidence type="ECO:0000313" key="12">
    <source>
        <dbReference type="Proteomes" id="UP000199421"/>
    </source>
</evidence>
<accession>A0A1H7WXB5</accession>